<evidence type="ECO:0000256" key="2">
    <source>
        <dbReference type="ARBA" id="ARBA00022692"/>
    </source>
</evidence>
<keyword evidence="5" id="KW-0472">Membrane</keyword>
<organism evidence="7 8">
    <name type="scientific">Batillaria attramentaria</name>
    <dbReference type="NCBI Taxonomy" id="370345"/>
    <lineage>
        <taxon>Eukaryota</taxon>
        <taxon>Metazoa</taxon>
        <taxon>Spiralia</taxon>
        <taxon>Lophotrochozoa</taxon>
        <taxon>Mollusca</taxon>
        <taxon>Gastropoda</taxon>
        <taxon>Caenogastropoda</taxon>
        <taxon>Sorbeoconcha</taxon>
        <taxon>Cerithioidea</taxon>
        <taxon>Batillariidae</taxon>
        <taxon>Batillaria</taxon>
    </lineage>
</organism>
<evidence type="ECO:0000313" key="7">
    <source>
        <dbReference type="EMBL" id="KAK7500233.1"/>
    </source>
</evidence>
<name>A0ABD0LM21_9CAEN</name>
<comment type="caution">
    <text evidence="7">The sequence shown here is derived from an EMBL/GenBank/DDBJ whole genome shotgun (WGS) entry which is preliminary data.</text>
</comment>
<gene>
    <name evidence="7" type="ORF">BaRGS_00008456</name>
</gene>
<dbReference type="Proteomes" id="UP001519460">
    <property type="component" value="Unassembled WGS sequence"/>
</dbReference>
<evidence type="ECO:0000256" key="1">
    <source>
        <dbReference type="ARBA" id="ARBA00004370"/>
    </source>
</evidence>
<dbReference type="Pfam" id="PF01582">
    <property type="entry name" value="TIR"/>
    <property type="match status" value="1"/>
</dbReference>
<dbReference type="PROSITE" id="PS50104">
    <property type="entry name" value="TIR"/>
    <property type="match status" value="1"/>
</dbReference>
<dbReference type="PANTHER" id="PTHR24365:SF541">
    <property type="entry name" value="PROTEIN TOLL-RELATED"/>
    <property type="match status" value="1"/>
</dbReference>
<keyword evidence="4" id="KW-1133">Transmembrane helix</keyword>
<proteinExistence type="predicted"/>
<dbReference type="InterPro" id="IPR035897">
    <property type="entry name" value="Toll_tir_struct_dom_sf"/>
</dbReference>
<feature type="domain" description="TIR" evidence="6">
    <location>
        <begin position="14"/>
        <end position="152"/>
    </location>
</feature>
<protein>
    <recommendedName>
        <fullName evidence="6">TIR domain-containing protein</fullName>
    </recommendedName>
</protein>
<reference evidence="7 8" key="1">
    <citation type="journal article" date="2023" name="Sci. Data">
        <title>Genome assembly of the Korean intertidal mud-creeper Batillaria attramentaria.</title>
        <authorList>
            <person name="Patra A.K."/>
            <person name="Ho P.T."/>
            <person name="Jun S."/>
            <person name="Lee S.J."/>
            <person name="Kim Y."/>
            <person name="Won Y.J."/>
        </authorList>
    </citation>
    <scope>NUCLEOTIDE SEQUENCE [LARGE SCALE GENOMIC DNA]</scope>
    <source>
        <strain evidence="7">Wonlab-2016</strain>
    </source>
</reference>
<evidence type="ECO:0000256" key="4">
    <source>
        <dbReference type="ARBA" id="ARBA00022989"/>
    </source>
</evidence>
<dbReference type="Gene3D" id="3.40.50.10140">
    <property type="entry name" value="Toll/interleukin-1 receptor homology (TIR) domain"/>
    <property type="match status" value="1"/>
</dbReference>
<sequence length="172" mass="20474">MQFFFSQSLQERFFEYDIFPSYDSSDQDWVTQYLMSELEDRQELRLCIHPRDFVPGLFVVDNIQAAVERSRKLMVLFTKNFAKSQWCMYELRLFIMEVQERGEELIVVFLEDIPAEDTTSEMEAASAVYPCYKWPDGARARKKFWKALYKAAIKGTDRDRSVLDKVLKKLFK</sequence>
<dbReference type="GO" id="GO:0016020">
    <property type="term" value="C:membrane"/>
    <property type="evidence" value="ECO:0007669"/>
    <property type="project" value="UniProtKB-SubCell"/>
</dbReference>
<dbReference type="SMART" id="SM00255">
    <property type="entry name" value="TIR"/>
    <property type="match status" value="1"/>
</dbReference>
<dbReference type="EMBL" id="JACVVK020000038">
    <property type="protein sequence ID" value="KAK7500233.1"/>
    <property type="molecule type" value="Genomic_DNA"/>
</dbReference>
<keyword evidence="2" id="KW-0812">Transmembrane</keyword>
<dbReference type="PANTHER" id="PTHR24365">
    <property type="entry name" value="TOLL-LIKE RECEPTOR"/>
    <property type="match status" value="1"/>
</dbReference>
<dbReference type="AlphaFoldDB" id="A0ABD0LM21"/>
<evidence type="ECO:0000256" key="3">
    <source>
        <dbReference type="ARBA" id="ARBA00022729"/>
    </source>
</evidence>
<evidence type="ECO:0000259" key="6">
    <source>
        <dbReference type="PROSITE" id="PS50104"/>
    </source>
</evidence>
<keyword evidence="3" id="KW-0732">Signal</keyword>
<dbReference type="SUPFAM" id="SSF52200">
    <property type="entry name" value="Toll/Interleukin receptor TIR domain"/>
    <property type="match status" value="1"/>
</dbReference>
<keyword evidence="8" id="KW-1185">Reference proteome</keyword>
<dbReference type="PRINTS" id="PR01537">
    <property type="entry name" value="INTRLKN1R1F"/>
</dbReference>
<comment type="subcellular location">
    <subcellularLocation>
        <location evidence="1">Membrane</location>
    </subcellularLocation>
</comment>
<accession>A0ABD0LM21</accession>
<evidence type="ECO:0000256" key="5">
    <source>
        <dbReference type="ARBA" id="ARBA00023136"/>
    </source>
</evidence>
<dbReference type="InterPro" id="IPR000157">
    <property type="entry name" value="TIR_dom"/>
</dbReference>
<evidence type="ECO:0000313" key="8">
    <source>
        <dbReference type="Proteomes" id="UP001519460"/>
    </source>
</evidence>